<sequence>GQGGCSTSLATRHMLWSMVQVPTMKVYLETMGCQMNVLDSELVAGLLRRSGMALTDDPDRADVLLYNTCSVRQRAEDKVHSRLGLVCRRKENGRPLVVGVLGCMAQRLGDSLLRRHPGVDIVCGPGQLAALPEMIRAAGDAAAVRLDPPRRAEADRRALDALDRGRDPADGHLPGQAYVRIMRGCDKFCTYCVVPAVRGREISRPAGDIVEEVRRLVGAGVSKVTLLGQTVSSYRHDGVALARLLERLDAVNGLRRVRFITSYPADFDDDILRAMRDLPTVCEYLHVPAQSGSDRMLAAMRRRYTRSDYDALIDRARGIVPGIALAGDFIVGFPGEEDEDHAASADLIRRSAYKNSFIFKYSPRPGTFADERLADNVPDDVKRLRNNELLAVQKEVSLTGNRAMVGRKVEVLAEGPSVRSAKQPTPSAAGQVQLTGRTRTDHIVVFDAPADLAGSYVEVLIADATALALMGEVVTDGAC</sequence>
<dbReference type="InterPro" id="IPR005839">
    <property type="entry name" value="Methylthiotransferase"/>
</dbReference>
<feature type="domain" description="MTTase N-terminal" evidence="8">
    <location>
        <begin position="24"/>
        <end position="140"/>
    </location>
</feature>
<feature type="non-terminal residue" evidence="10">
    <location>
        <position position="1"/>
    </location>
</feature>
<evidence type="ECO:0000259" key="7">
    <source>
        <dbReference type="PROSITE" id="PS50926"/>
    </source>
</evidence>
<comment type="cofactor">
    <cofactor evidence="1">
        <name>[4Fe-4S] cluster</name>
        <dbReference type="ChEBI" id="CHEBI:49883"/>
    </cofactor>
</comment>
<dbReference type="Gene3D" id="3.80.30.20">
    <property type="entry name" value="tm_1862 like domain"/>
    <property type="match status" value="1"/>
</dbReference>
<dbReference type="GO" id="GO:0046872">
    <property type="term" value="F:metal ion binding"/>
    <property type="evidence" value="ECO:0007669"/>
    <property type="project" value="UniProtKB-KW"/>
</dbReference>
<dbReference type="SMART" id="SM00729">
    <property type="entry name" value="Elp3"/>
    <property type="match status" value="1"/>
</dbReference>
<evidence type="ECO:0000259" key="8">
    <source>
        <dbReference type="PROSITE" id="PS51449"/>
    </source>
</evidence>
<dbReference type="InterPro" id="IPR020612">
    <property type="entry name" value="Methylthiotransferase_CS"/>
</dbReference>
<keyword evidence="2" id="KW-0004">4Fe-4S</keyword>
<evidence type="ECO:0000256" key="5">
    <source>
        <dbReference type="ARBA" id="ARBA00023004"/>
    </source>
</evidence>
<organism evidence="10">
    <name type="scientific">marine sediment metagenome</name>
    <dbReference type="NCBI Taxonomy" id="412755"/>
    <lineage>
        <taxon>unclassified sequences</taxon>
        <taxon>metagenomes</taxon>
        <taxon>ecological metagenomes</taxon>
    </lineage>
</organism>
<dbReference type="InterPro" id="IPR007197">
    <property type="entry name" value="rSAM"/>
</dbReference>
<dbReference type="GO" id="GO:0051539">
    <property type="term" value="F:4 iron, 4 sulfur cluster binding"/>
    <property type="evidence" value="ECO:0007669"/>
    <property type="project" value="UniProtKB-KW"/>
</dbReference>
<evidence type="ECO:0000256" key="4">
    <source>
        <dbReference type="ARBA" id="ARBA00022723"/>
    </source>
</evidence>
<dbReference type="PROSITE" id="PS51918">
    <property type="entry name" value="RADICAL_SAM"/>
    <property type="match status" value="1"/>
</dbReference>
<dbReference type="InterPro" id="IPR006638">
    <property type="entry name" value="Elp3/MiaA/NifB-like_rSAM"/>
</dbReference>
<dbReference type="PANTHER" id="PTHR43020">
    <property type="entry name" value="CDK5 REGULATORY SUBUNIT-ASSOCIATED PROTEIN 1"/>
    <property type="match status" value="1"/>
</dbReference>
<keyword evidence="5" id="KW-0408">Iron</keyword>
<feature type="domain" description="Radical SAM core" evidence="9">
    <location>
        <begin position="171"/>
        <end position="399"/>
    </location>
</feature>
<dbReference type="PROSITE" id="PS50926">
    <property type="entry name" value="TRAM"/>
    <property type="match status" value="1"/>
</dbReference>
<evidence type="ECO:0000259" key="9">
    <source>
        <dbReference type="PROSITE" id="PS51918"/>
    </source>
</evidence>
<dbReference type="InterPro" id="IPR002792">
    <property type="entry name" value="TRAM_dom"/>
</dbReference>
<evidence type="ECO:0008006" key="11">
    <source>
        <dbReference type="Google" id="ProtNLM"/>
    </source>
</evidence>
<dbReference type="FunFam" id="3.40.50.12160:FF:000003">
    <property type="entry name" value="CDK5 regulatory subunit-associated protein 1"/>
    <property type="match status" value="1"/>
</dbReference>
<dbReference type="EMBL" id="LAZR01039385">
    <property type="protein sequence ID" value="KKL17129.1"/>
    <property type="molecule type" value="Genomic_DNA"/>
</dbReference>
<dbReference type="CDD" id="cd01335">
    <property type="entry name" value="Radical_SAM"/>
    <property type="match status" value="1"/>
</dbReference>
<dbReference type="InterPro" id="IPR006463">
    <property type="entry name" value="MiaB_methiolase"/>
</dbReference>
<dbReference type="SFLD" id="SFLDS00029">
    <property type="entry name" value="Radical_SAM"/>
    <property type="match status" value="1"/>
</dbReference>
<dbReference type="InterPro" id="IPR023404">
    <property type="entry name" value="rSAM_horseshoe"/>
</dbReference>
<reference evidence="10" key="1">
    <citation type="journal article" date="2015" name="Nature">
        <title>Complex archaea that bridge the gap between prokaryotes and eukaryotes.</title>
        <authorList>
            <person name="Spang A."/>
            <person name="Saw J.H."/>
            <person name="Jorgensen S.L."/>
            <person name="Zaremba-Niedzwiedzka K."/>
            <person name="Martijn J."/>
            <person name="Lind A.E."/>
            <person name="van Eijk R."/>
            <person name="Schleper C."/>
            <person name="Guy L."/>
            <person name="Ettema T.J."/>
        </authorList>
    </citation>
    <scope>NUCLEOTIDE SEQUENCE</scope>
</reference>
<dbReference type="PROSITE" id="PS01278">
    <property type="entry name" value="MTTASE_RADICAL"/>
    <property type="match status" value="1"/>
</dbReference>
<dbReference type="PROSITE" id="PS51449">
    <property type="entry name" value="MTTASE_N"/>
    <property type="match status" value="1"/>
</dbReference>
<dbReference type="Pfam" id="PF00919">
    <property type="entry name" value="UPF0004"/>
    <property type="match status" value="1"/>
</dbReference>
<dbReference type="Gene3D" id="3.40.50.12160">
    <property type="entry name" value="Methylthiotransferase, N-terminal domain"/>
    <property type="match status" value="1"/>
</dbReference>
<proteinExistence type="inferred from homology"/>
<dbReference type="GO" id="GO:0005829">
    <property type="term" value="C:cytosol"/>
    <property type="evidence" value="ECO:0007669"/>
    <property type="project" value="TreeGrafter"/>
</dbReference>
<dbReference type="InterPro" id="IPR058240">
    <property type="entry name" value="rSAM_sf"/>
</dbReference>
<dbReference type="GO" id="GO:0035597">
    <property type="term" value="F:tRNA-2-methylthio-N(6)-dimethylallyladenosine(37) synthase activity"/>
    <property type="evidence" value="ECO:0007669"/>
    <property type="project" value="TreeGrafter"/>
</dbReference>
<dbReference type="SFLD" id="SFLDG01061">
    <property type="entry name" value="methylthiotransferase"/>
    <property type="match status" value="1"/>
</dbReference>
<dbReference type="FunFam" id="3.80.30.20:FF:000001">
    <property type="entry name" value="tRNA-2-methylthio-N(6)-dimethylallyladenosine synthase 2"/>
    <property type="match status" value="1"/>
</dbReference>
<evidence type="ECO:0000256" key="6">
    <source>
        <dbReference type="ARBA" id="ARBA00023014"/>
    </source>
</evidence>
<keyword evidence="4" id="KW-0479">Metal-binding</keyword>
<dbReference type="SUPFAM" id="SSF102114">
    <property type="entry name" value="Radical SAM enzymes"/>
    <property type="match status" value="1"/>
</dbReference>
<comment type="caution">
    <text evidence="10">The sequence shown here is derived from an EMBL/GenBank/DDBJ whole genome shotgun (WGS) entry which is preliminary data.</text>
</comment>
<evidence type="ECO:0000256" key="2">
    <source>
        <dbReference type="ARBA" id="ARBA00022485"/>
    </source>
</evidence>
<keyword evidence="6" id="KW-0411">Iron-sulfur</keyword>
<dbReference type="SFLD" id="SFLDG01082">
    <property type="entry name" value="B12-binding_domain_containing"/>
    <property type="match status" value="1"/>
</dbReference>
<dbReference type="InterPro" id="IPR013848">
    <property type="entry name" value="Methylthiotransferase_N"/>
</dbReference>
<dbReference type="SFLD" id="SFLDF00273">
    <property type="entry name" value="(dimethylallyl)adenosine_tRNA"/>
    <property type="match status" value="1"/>
</dbReference>
<feature type="domain" description="TRAM" evidence="7">
    <location>
        <begin position="402"/>
        <end position="475"/>
    </location>
</feature>
<protein>
    <recommendedName>
        <fullName evidence="11">TRAM domain-containing protein</fullName>
    </recommendedName>
</protein>
<evidence type="ECO:0000256" key="3">
    <source>
        <dbReference type="ARBA" id="ARBA00022691"/>
    </source>
</evidence>
<evidence type="ECO:0000313" key="10">
    <source>
        <dbReference type="EMBL" id="KKL17129.1"/>
    </source>
</evidence>
<dbReference type="PANTHER" id="PTHR43020:SF2">
    <property type="entry name" value="MITOCHONDRIAL TRNA METHYLTHIOTRANSFERASE CDK5RAP1"/>
    <property type="match status" value="1"/>
</dbReference>
<evidence type="ECO:0000256" key="1">
    <source>
        <dbReference type="ARBA" id="ARBA00001966"/>
    </source>
</evidence>
<gene>
    <name evidence="10" type="ORF">LCGC14_2488650</name>
</gene>
<dbReference type="NCBIfam" id="TIGR01574">
    <property type="entry name" value="miaB-methiolase"/>
    <property type="match status" value="1"/>
</dbReference>
<keyword evidence="3" id="KW-0949">S-adenosyl-L-methionine</keyword>
<dbReference type="NCBIfam" id="TIGR00089">
    <property type="entry name" value="MiaB/RimO family radical SAM methylthiotransferase"/>
    <property type="match status" value="1"/>
</dbReference>
<dbReference type="InterPro" id="IPR038135">
    <property type="entry name" value="Methylthiotransferase_N_sf"/>
</dbReference>
<dbReference type="AlphaFoldDB" id="A0A0F9B5H4"/>
<dbReference type="HAMAP" id="MF_01864">
    <property type="entry name" value="tRNA_metthiotr_MiaB"/>
    <property type="match status" value="1"/>
</dbReference>
<dbReference type="Pfam" id="PF04055">
    <property type="entry name" value="Radical_SAM"/>
    <property type="match status" value="1"/>
</dbReference>
<name>A0A0F9B5H4_9ZZZZ</name>
<accession>A0A0F9B5H4</accession>